<keyword evidence="3" id="KW-1185">Reference proteome</keyword>
<dbReference type="AlphaFoldDB" id="A0A9X0U3J2"/>
<accession>A0A9X0U3J2</accession>
<protein>
    <submittedName>
        <fullName evidence="2">Uncharacterized protein</fullName>
    </submittedName>
</protein>
<proteinExistence type="predicted"/>
<organism evidence="2 3">
    <name type="scientific">Tunturiibacter gelidiferens</name>
    <dbReference type="NCBI Taxonomy" id="3069689"/>
    <lineage>
        <taxon>Bacteria</taxon>
        <taxon>Pseudomonadati</taxon>
        <taxon>Acidobacteriota</taxon>
        <taxon>Terriglobia</taxon>
        <taxon>Terriglobales</taxon>
        <taxon>Acidobacteriaceae</taxon>
        <taxon>Tunturiibacter</taxon>
    </lineage>
</organism>
<evidence type="ECO:0000256" key="1">
    <source>
        <dbReference type="SAM" id="MobiDB-lite"/>
    </source>
</evidence>
<dbReference type="Proteomes" id="UP000535182">
    <property type="component" value="Unassembled WGS sequence"/>
</dbReference>
<comment type="caution">
    <text evidence="2">The sequence shown here is derived from an EMBL/GenBank/DDBJ whole genome shotgun (WGS) entry which is preliminary data.</text>
</comment>
<feature type="compositionally biased region" description="Basic and acidic residues" evidence="1">
    <location>
        <begin position="77"/>
        <end position="96"/>
    </location>
</feature>
<evidence type="ECO:0000313" key="3">
    <source>
        <dbReference type="Proteomes" id="UP000535182"/>
    </source>
</evidence>
<name>A0A9X0U3J2_9BACT</name>
<dbReference type="EMBL" id="JACHEB010000003">
    <property type="protein sequence ID" value="MBB5328000.1"/>
    <property type="molecule type" value="Genomic_DNA"/>
</dbReference>
<gene>
    <name evidence="2" type="ORF">HDF14_001606</name>
</gene>
<sequence length="96" mass="10536">MASRRRRSLAWSSSKKIVSLSTTTVPAPAYSQSSPYLELKSIAILSCSNSLTSVSLVVMPYILQSPSERTNPSKVTDQLRVDKRAQAKEVPAKKLL</sequence>
<reference evidence="2 3" key="1">
    <citation type="submission" date="2020-08" db="EMBL/GenBank/DDBJ databases">
        <title>Genomic Encyclopedia of Type Strains, Phase IV (KMG-V): Genome sequencing to study the core and pangenomes of soil and plant-associated prokaryotes.</title>
        <authorList>
            <person name="Whitman W."/>
        </authorList>
    </citation>
    <scope>NUCLEOTIDE SEQUENCE [LARGE SCALE GENOMIC DNA]</scope>
    <source>
        <strain evidence="2 3">X5P2</strain>
    </source>
</reference>
<feature type="compositionally biased region" description="Polar residues" evidence="1">
    <location>
        <begin position="67"/>
        <end position="76"/>
    </location>
</feature>
<evidence type="ECO:0000313" key="2">
    <source>
        <dbReference type="EMBL" id="MBB5328000.1"/>
    </source>
</evidence>
<feature type="region of interest" description="Disordered" evidence="1">
    <location>
        <begin position="67"/>
        <end position="96"/>
    </location>
</feature>